<dbReference type="SMART" id="SM00493">
    <property type="entry name" value="TOPRIM"/>
    <property type="match status" value="1"/>
</dbReference>
<keyword evidence="4 12" id="KW-0548">Nucleotidyltransferase</keyword>
<comment type="domain">
    <text evidence="12">Contains an N-terminal zinc-binding domain, a central core domain that contains the primase activity, and a C-terminal DnaB-binding domain.</text>
</comment>
<sequence>MFRYFCRMIPQETVQRILDTADIVEVVSDFVTLKKRGVNYIGLCPFHNEKTPSFTVSPSKGICKCFGCGQGGNAVNFIMEHEQMTYVEALKFLARKYHIEIVEREESEEERIAKNERESMMIVTSYAEKYFEETLHQDTEGMSVGLTYLKQRGFRPEVIKKFHLGYCKDDWASFSEQALRDGYEKKYLVDTGLSIEGKKGLIDKYRGRVIFPIHSVSGRTVGFGGRILRNDAKAAKYLNSPESTIYHKSKVLYGLYFAKKSIVKQDKCFLVEGYTDVISMHQAGIENVVASSGTALTIGQILLIKRFTPNVTVLFDGDAAGIKASLRSIDMLLEQGMNIKVLLLADGEDPDSFAKSHSATELQEYIKENEEDFIHFKTKLLLKDAKNDPVEKANLIREIVRSISVIPDSINRSVYIKSCSNILDIQESVLYNQVSKLIAQKRGQTSYQKPEIAKPKEVSDKDYEERALLRLLLNYGTEYMIENSDEQLLTGTYILEELENDEIVFPNPIYQQIVEDFKKGLDNDDFHPKTYFRDHPDEEIAKLALDLLSEPYKLSQIWTKNKNKIELEEHCLATIVPKVVYQYKFKLIKELQKEIMDRISQCTDDQELFSLLQEKKNLDIIKKQVLEIIGNRIIV</sequence>
<evidence type="ECO:0000256" key="8">
    <source>
        <dbReference type="ARBA" id="ARBA00022833"/>
    </source>
</evidence>
<dbReference type="GO" id="GO:0000428">
    <property type="term" value="C:DNA-directed RNA polymerase complex"/>
    <property type="evidence" value="ECO:0007669"/>
    <property type="project" value="UniProtKB-KW"/>
</dbReference>
<proteinExistence type="inferred from homology"/>
<evidence type="ECO:0000256" key="14">
    <source>
        <dbReference type="PIRSR" id="PIRSR002811-1"/>
    </source>
</evidence>
<comment type="subunit">
    <text evidence="12">Monomer. Interacts with DnaB.</text>
</comment>
<dbReference type="Proteomes" id="UP000251835">
    <property type="component" value="Unassembled WGS sequence"/>
</dbReference>
<feature type="domain" description="Toprim" evidence="15">
    <location>
        <begin position="266"/>
        <end position="347"/>
    </location>
</feature>
<dbReference type="SMART" id="SM00400">
    <property type="entry name" value="ZnF_CHCC"/>
    <property type="match status" value="1"/>
</dbReference>
<feature type="zinc finger region" description="CHC2-type" evidence="12 14">
    <location>
        <begin position="44"/>
        <end position="68"/>
    </location>
</feature>
<dbReference type="Pfam" id="PF01807">
    <property type="entry name" value="Zn_ribbon_DnaG"/>
    <property type="match status" value="1"/>
</dbReference>
<keyword evidence="9" id="KW-0460">Magnesium</keyword>
<keyword evidence="6 12" id="KW-0479">Metal-binding</keyword>
<dbReference type="NCBIfam" id="TIGR01391">
    <property type="entry name" value="dnaG"/>
    <property type="match status" value="1"/>
</dbReference>
<evidence type="ECO:0000256" key="9">
    <source>
        <dbReference type="ARBA" id="ARBA00022842"/>
    </source>
</evidence>
<dbReference type="GO" id="GO:0008270">
    <property type="term" value="F:zinc ion binding"/>
    <property type="evidence" value="ECO:0007669"/>
    <property type="project" value="UniProtKB-UniRule"/>
</dbReference>
<evidence type="ECO:0000256" key="11">
    <source>
        <dbReference type="ARBA" id="ARBA00023163"/>
    </source>
</evidence>
<evidence type="ECO:0000256" key="5">
    <source>
        <dbReference type="ARBA" id="ARBA00022705"/>
    </source>
</evidence>
<dbReference type="PROSITE" id="PS50880">
    <property type="entry name" value="TOPRIM"/>
    <property type="match status" value="1"/>
</dbReference>
<dbReference type="GO" id="GO:0003677">
    <property type="term" value="F:DNA binding"/>
    <property type="evidence" value="ECO:0007669"/>
    <property type="project" value="UniProtKB-KW"/>
</dbReference>
<keyword evidence="7 12" id="KW-0863">Zinc-finger</keyword>
<protein>
    <recommendedName>
        <fullName evidence="12 13">DNA primase</fullName>
        <ecNumber evidence="12">2.7.7.101</ecNumber>
    </recommendedName>
</protein>
<reference evidence="16 17" key="1">
    <citation type="submission" date="2018-05" db="EMBL/GenBank/DDBJ databases">
        <title>Genomic Encyclopedia of Type Strains, Phase IV (KMG-IV): sequencing the most valuable type-strain genomes for metagenomic binning, comparative biology and taxonomic classification.</title>
        <authorList>
            <person name="Goeker M."/>
        </authorList>
    </citation>
    <scope>NUCLEOTIDE SEQUENCE [LARGE SCALE GENOMIC DNA]</scope>
    <source>
        <strain evidence="16 17">DSM 28579</strain>
    </source>
</reference>
<dbReference type="PANTHER" id="PTHR30313:SF2">
    <property type="entry name" value="DNA PRIMASE"/>
    <property type="match status" value="1"/>
</dbReference>
<comment type="caution">
    <text evidence="16">The sequence shown here is derived from an EMBL/GenBank/DDBJ whole genome shotgun (WGS) entry which is preliminary data.</text>
</comment>
<keyword evidence="1 12" id="KW-0240">DNA-directed RNA polymerase</keyword>
<evidence type="ECO:0000256" key="4">
    <source>
        <dbReference type="ARBA" id="ARBA00022695"/>
    </source>
</evidence>
<keyword evidence="2 12" id="KW-0639">Primosome</keyword>
<keyword evidence="17" id="KW-1185">Reference proteome</keyword>
<dbReference type="InterPro" id="IPR002694">
    <property type="entry name" value="Znf_CHC2"/>
</dbReference>
<dbReference type="SUPFAM" id="SSF57783">
    <property type="entry name" value="Zinc beta-ribbon"/>
    <property type="match status" value="1"/>
</dbReference>
<keyword evidence="11 12" id="KW-0804">Transcription</keyword>
<evidence type="ECO:0000256" key="12">
    <source>
        <dbReference type="HAMAP-Rule" id="MF_00974"/>
    </source>
</evidence>
<evidence type="ECO:0000256" key="2">
    <source>
        <dbReference type="ARBA" id="ARBA00022515"/>
    </source>
</evidence>
<dbReference type="InterPro" id="IPR050219">
    <property type="entry name" value="DnaG_primase"/>
</dbReference>
<dbReference type="InterPro" id="IPR034151">
    <property type="entry name" value="TOPRIM_DnaG_bac"/>
</dbReference>
<keyword evidence="3 12" id="KW-0808">Transferase</keyword>
<dbReference type="Pfam" id="PF10410">
    <property type="entry name" value="DnaB_bind"/>
    <property type="match status" value="1"/>
</dbReference>
<dbReference type="InterPro" id="IPR006295">
    <property type="entry name" value="DNA_primase_DnaG"/>
</dbReference>
<accession>A0A7L4UQK3</accession>
<dbReference type="AlphaFoldDB" id="A0A7L4UQK3"/>
<organism evidence="16 17">
    <name type="scientific">Balneicella halophila</name>
    <dbReference type="NCBI Taxonomy" id="1537566"/>
    <lineage>
        <taxon>Bacteria</taxon>
        <taxon>Pseudomonadati</taxon>
        <taxon>Bacteroidota</taxon>
        <taxon>Bacteroidia</taxon>
        <taxon>Bacteroidales</taxon>
        <taxon>Balneicellaceae</taxon>
        <taxon>Balneicella</taxon>
    </lineage>
</organism>
<gene>
    <name evidence="12" type="primary">dnaG</name>
    <name evidence="16" type="ORF">C7377_0325</name>
</gene>
<evidence type="ECO:0000256" key="10">
    <source>
        <dbReference type="ARBA" id="ARBA00023125"/>
    </source>
</evidence>
<dbReference type="InterPro" id="IPR030846">
    <property type="entry name" value="DnaG_bac"/>
</dbReference>
<evidence type="ECO:0000256" key="13">
    <source>
        <dbReference type="PIRNR" id="PIRNR002811"/>
    </source>
</evidence>
<comment type="similarity">
    <text evidence="12 13">Belongs to the DnaG primase family.</text>
</comment>
<dbReference type="InterPro" id="IPR037068">
    <property type="entry name" value="DNA_primase_core_N_sf"/>
</dbReference>
<comment type="cofactor">
    <cofactor evidence="12 13 14">
        <name>Zn(2+)</name>
        <dbReference type="ChEBI" id="CHEBI:29105"/>
    </cofactor>
    <text evidence="12 13 14">Binds 1 zinc ion per monomer.</text>
</comment>
<evidence type="ECO:0000313" key="16">
    <source>
        <dbReference type="EMBL" id="PVX52030.1"/>
    </source>
</evidence>
<dbReference type="InterPro" id="IPR013264">
    <property type="entry name" value="DNAG_N"/>
</dbReference>
<dbReference type="Gene3D" id="3.90.980.10">
    <property type="entry name" value="DNA primase, catalytic core, N-terminal domain"/>
    <property type="match status" value="1"/>
</dbReference>
<dbReference type="Pfam" id="PF13155">
    <property type="entry name" value="Toprim_2"/>
    <property type="match status" value="1"/>
</dbReference>
<comment type="function">
    <text evidence="12 13">RNA polymerase that catalyzes the synthesis of short RNA molecules used as primers for DNA polymerase during DNA replication.</text>
</comment>
<evidence type="ECO:0000256" key="6">
    <source>
        <dbReference type="ARBA" id="ARBA00022723"/>
    </source>
</evidence>
<dbReference type="PANTHER" id="PTHR30313">
    <property type="entry name" value="DNA PRIMASE"/>
    <property type="match status" value="1"/>
</dbReference>
<dbReference type="InterPro" id="IPR006171">
    <property type="entry name" value="TOPRIM_dom"/>
</dbReference>
<name>A0A7L4UQK3_BALHA</name>
<dbReference type="GO" id="GO:0006269">
    <property type="term" value="P:DNA replication, synthesis of primer"/>
    <property type="evidence" value="ECO:0007669"/>
    <property type="project" value="UniProtKB-UniRule"/>
</dbReference>
<evidence type="ECO:0000256" key="1">
    <source>
        <dbReference type="ARBA" id="ARBA00022478"/>
    </source>
</evidence>
<dbReference type="GO" id="GO:0003899">
    <property type="term" value="F:DNA-directed RNA polymerase activity"/>
    <property type="evidence" value="ECO:0007669"/>
    <property type="project" value="UniProtKB-UniRule"/>
</dbReference>
<evidence type="ECO:0000259" key="15">
    <source>
        <dbReference type="PROSITE" id="PS50880"/>
    </source>
</evidence>
<evidence type="ECO:0000313" key="17">
    <source>
        <dbReference type="Proteomes" id="UP000251835"/>
    </source>
</evidence>
<dbReference type="Gene3D" id="3.90.580.10">
    <property type="entry name" value="Zinc finger, CHC2-type domain"/>
    <property type="match status" value="1"/>
</dbReference>
<dbReference type="HAMAP" id="MF_00974">
    <property type="entry name" value="DNA_primase_DnaG"/>
    <property type="match status" value="1"/>
</dbReference>
<dbReference type="PIRSF" id="PIRSF002811">
    <property type="entry name" value="DnaG"/>
    <property type="match status" value="1"/>
</dbReference>
<dbReference type="CDD" id="cd03364">
    <property type="entry name" value="TOPRIM_DnaG_primases"/>
    <property type="match status" value="1"/>
</dbReference>
<keyword evidence="8 12" id="KW-0862">Zinc</keyword>
<dbReference type="FunFam" id="3.90.580.10:FF:000001">
    <property type="entry name" value="DNA primase"/>
    <property type="match status" value="1"/>
</dbReference>
<evidence type="ECO:0000256" key="7">
    <source>
        <dbReference type="ARBA" id="ARBA00022771"/>
    </source>
</evidence>
<dbReference type="EMBL" id="QENZ01000003">
    <property type="protein sequence ID" value="PVX52030.1"/>
    <property type="molecule type" value="Genomic_DNA"/>
</dbReference>
<dbReference type="GO" id="GO:1990077">
    <property type="term" value="C:primosome complex"/>
    <property type="evidence" value="ECO:0007669"/>
    <property type="project" value="UniProtKB-KW"/>
</dbReference>
<dbReference type="GO" id="GO:0005737">
    <property type="term" value="C:cytoplasm"/>
    <property type="evidence" value="ECO:0007669"/>
    <property type="project" value="TreeGrafter"/>
</dbReference>
<keyword evidence="10 12" id="KW-0238">DNA-binding</keyword>
<dbReference type="InterPro" id="IPR036977">
    <property type="entry name" value="DNA_primase_Znf_CHC2"/>
</dbReference>
<dbReference type="SUPFAM" id="SSF56731">
    <property type="entry name" value="DNA primase core"/>
    <property type="match status" value="1"/>
</dbReference>
<evidence type="ECO:0000256" key="3">
    <source>
        <dbReference type="ARBA" id="ARBA00022679"/>
    </source>
</evidence>
<dbReference type="InterPro" id="IPR019475">
    <property type="entry name" value="DNA_primase_DnaB-bd"/>
</dbReference>
<comment type="catalytic activity">
    <reaction evidence="12">
        <text>ssDNA + n NTP = ssDNA/pppN(pN)n-1 hybrid + (n-1) diphosphate.</text>
        <dbReference type="EC" id="2.7.7.101"/>
    </reaction>
</comment>
<dbReference type="EC" id="2.7.7.101" evidence="12"/>
<dbReference type="Gene3D" id="3.40.1360.10">
    <property type="match status" value="1"/>
</dbReference>
<dbReference type="Pfam" id="PF08275">
    <property type="entry name" value="DNAG_N"/>
    <property type="match status" value="1"/>
</dbReference>
<keyword evidence="5 12" id="KW-0235">DNA replication</keyword>